<accession>A0A6C1D4U1</accession>
<feature type="domain" description="TerD" evidence="2">
    <location>
        <begin position="26"/>
        <end position="106"/>
    </location>
</feature>
<evidence type="ECO:0000313" key="3">
    <source>
        <dbReference type="EMBL" id="QID65258.1"/>
    </source>
</evidence>
<keyword evidence="1" id="KW-0778">Tellurium resistance</keyword>
<dbReference type="GO" id="GO:0046690">
    <property type="term" value="P:response to tellurium ion"/>
    <property type="evidence" value="ECO:0007669"/>
    <property type="project" value="UniProtKB-KW"/>
</dbReference>
<dbReference type="EMBL" id="CP048949">
    <property type="protein sequence ID" value="QID65258.1"/>
    <property type="molecule type" value="Genomic_DNA"/>
</dbReference>
<gene>
    <name evidence="3" type="primary">terA</name>
    <name evidence="3" type="ORF">GPZ86_29260</name>
</gene>
<feature type="non-terminal residue" evidence="3">
    <location>
        <position position="126"/>
    </location>
</feature>
<dbReference type="Pfam" id="PF02342">
    <property type="entry name" value="TerD"/>
    <property type="match status" value="1"/>
</dbReference>
<dbReference type="CDD" id="cd06974">
    <property type="entry name" value="TerD_like"/>
    <property type="match status" value="1"/>
</dbReference>
<geneLocation type="plasmid" evidence="3">
    <name>unnamed</name>
</geneLocation>
<dbReference type="PANTHER" id="PTHR32097:SF3">
    <property type="entry name" value="TELLURITE RESISTANCE PROTEIN"/>
    <property type="match status" value="1"/>
</dbReference>
<name>A0A6C1D4U1_KLEPN</name>
<protein>
    <submittedName>
        <fullName evidence="3">Tellurium resistance system protein TerA</fullName>
    </submittedName>
</protein>
<proteinExistence type="predicted"/>
<dbReference type="PANTHER" id="PTHR32097">
    <property type="entry name" value="CAMP-BINDING PROTEIN 1-RELATED"/>
    <property type="match status" value="1"/>
</dbReference>
<dbReference type="Gene3D" id="2.60.60.30">
    <property type="entry name" value="sav2460 like domains"/>
    <property type="match status" value="1"/>
</dbReference>
<organism evidence="3">
    <name type="scientific">Klebsiella pneumoniae</name>
    <dbReference type="NCBI Taxonomy" id="573"/>
    <lineage>
        <taxon>Bacteria</taxon>
        <taxon>Pseudomonadati</taxon>
        <taxon>Pseudomonadota</taxon>
        <taxon>Gammaproteobacteria</taxon>
        <taxon>Enterobacterales</taxon>
        <taxon>Enterobacteriaceae</taxon>
        <taxon>Klebsiella/Raoultella group</taxon>
        <taxon>Klebsiella</taxon>
        <taxon>Klebsiella pneumoniae complex</taxon>
    </lineage>
</organism>
<keyword evidence="3" id="KW-0614">Plasmid</keyword>
<dbReference type="AlphaFoldDB" id="A0A6C1D4U1"/>
<sequence length="126" mass="13315">MNLTPGGNAPLIAQDLRVRVISGGPVDASAFRLFADGKVRGDSDMVFYGQPRNEDGSISFSTEGTNSVFTVDLSRLKPDVQKVAFTVTCDGSHTVSSLNHLSIQIESGNTSLISGQVELSGRQEAA</sequence>
<dbReference type="InterPro" id="IPR051324">
    <property type="entry name" value="Stress/Tellurium_Resist"/>
</dbReference>
<evidence type="ECO:0000256" key="1">
    <source>
        <dbReference type="ARBA" id="ARBA00022686"/>
    </source>
</evidence>
<reference evidence="3" key="1">
    <citation type="submission" date="2020-02" db="EMBL/GenBank/DDBJ databases">
        <title>De novo genome assembly of Klebsiella pneumoniae clinical strain.</title>
        <authorList>
            <person name="Zhukhovitsky V.G."/>
            <person name="Shcherbinin D.N."/>
            <person name="Zubasheva M.V."/>
        </authorList>
    </citation>
    <scope>NUCLEOTIDE SEQUENCE</scope>
    <source>
        <strain evidence="3">20467</strain>
        <plasmid evidence="3">unnamed</plasmid>
    </source>
</reference>
<dbReference type="InterPro" id="IPR003325">
    <property type="entry name" value="TerD"/>
</dbReference>
<evidence type="ECO:0000259" key="2">
    <source>
        <dbReference type="Pfam" id="PF02342"/>
    </source>
</evidence>